<organism evidence="1 2">
    <name type="scientific">Novosphingobium pentaromativorans US6-1</name>
    <dbReference type="NCBI Taxonomy" id="1088721"/>
    <lineage>
        <taxon>Bacteria</taxon>
        <taxon>Pseudomonadati</taxon>
        <taxon>Pseudomonadota</taxon>
        <taxon>Alphaproteobacteria</taxon>
        <taxon>Sphingomonadales</taxon>
        <taxon>Sphingomonadaceae</taxon>
        <taxon>Novosphingobium</taxon>
    </lineage>
</organism>
<gene>
    <name evidence="1" type="ORF">NSU_0494</name>
</gene>
<proteinExistence type="predicted"/>
<sequence>MHATVFFAALAKSGHFAEKAPKPAAGNRTSLGGEIRMHLRFSRGFAPVFVYD</sequence>
<dbReference type="EMBL" id="AGFM01000007">
    <property type="protein sequence ID" value="EHJ62666.1"/>
    <property type="molecule type" value="Genomic_DNA"/>
</dbReference>
<dbReference type="AlphaFoldDB" id="G6E823"/>
<name>G6E823_9SPHN</name>
<comment type="caution">
    <text evidence="1">The sequence shown here is derived from an EMBL/GenBank/DDBJ whole genome shotgun (WGS) entry which is preliminary data.</text>
</comment>
<dbReference type="Proteomes" id="UP000004030">
    <property type="component" value="Unassembled WGS sequence"/>
</dbReference>
<keyword evidence="2" id="KW-1185">Reference proteome</keyword>
<protein>
    <submittedName>
        <fullName evidence="1">Uncharacterized protein</fullName>
    </submittedName>
</protein>
<evidence type="ECO:0000313" key="1">
    <source>
        <dbReference type="EMBL" id="EHJ62666.1"/>
    </source>
</evidence>
<reference evidence="1 2" key="1">
    <citation type="journal article" date="2012" name="J. Bacteriol.">
        <title>Genome sequence of benzo(a)pyrene-degrading bacterium Novosphingobium pentaromativorans US6-1.</title>
        <authorList>
            <person name="Luo Y.R."/>
            <person name="Kang S.G."/>
            <person name="Kim S.J."/>
            <person name="Kim M.R."/>
            <person name="Li N."/>
            <person name="Lee J.H."/>
            <person name="Kwon K.K."/>
        </authorList>
    </citation>
    <scope>NUCLEOTIDE SEQUENCE [LARGE SCALE GENOMIC DNA]</scope>
    <source>
        <strain evidence="1 2">US6-1</strain>
    </source>
</reference>
<accession>G6E823</accession>
<evidence type="ECO:0000313" key="2">
    <source>
        <dbReference type="Proteomes" id="UP000004030"/>
    </source>
</evidence>
<dbReference type="PATRIC" id="fig|1088721.3.peg.486"/>